<dbReference type="Gene3D" id="1.10.760.10">
    <property type="entry name" value="Cytochrome c-like domain"/>
    <property type="match status" value="1"/>
</dbReference>
<reference evidence="7 8" key="1">
    <citation type="submission" date="2019-03" db="EMBL/GenBank/DDBJ databases">
        <title>Genomic Encyclopedia of Type Strains, Phase IV (KMG-IV): sequencing the most valuable type-strain genomes for metagenomic binning, comparative biology and taxonomic classification.</title>
        <authorList>
            <person name="Goeker M."/>
        </authorList>
    </citation>
    <scope>NUCLEOTIDE SEQUENCE [LARGE SCALE GENOMIC DNA]</scope>
    <source>
        <strain evidence="7 8">DSM 13587</strain>
    </source>
</reference>
<feature type="signal peptide" evidence="5">
    <location>
        <begin position="1"/>
        <end position="25"/>
    </location>
</feature>
<keyword evidence="8" id="KW-1185">Reference proteome</keyword>
<accession>A0A4R3N653</accession>
<evidence type="ECO:0000313" key="8">
    <source>
        <dbReference type="Proteomes" id="UP000295717"/>
    </source>
</evidence>
<comment type="caution">
    <text evidence="7">The sequence shown here is derived from an EMBL/GenBank/DDBJ whole genome shotgun (WGS) entry which is preliminary data.</text>
</comment>
<organism evidence="7 8">
    <name type="scientific">Thiobaca trueperi</name>
    <dbReference type="NCBI Taxonomy" id="127458"/>
    <lineage>
        <taxon>Bacteria</taxon>
        <taxon>Pseudomonadati</taxon>
        <taxon>Pseudomonadota</taxon>
        <taxon>Gammaproteobacteria</taxon>
        <taxon>Chromatiales</taxon>
        <taxon>Chromatiaceae</taxon>
        <taxon>Thiobaca</taxon>
    </lineage>
</organism>
<evidence type="ECO:0000256" key="5">
    <source>
        <dbReference type="SAM" id="SignalP"/>
    </source>
</evidence>
<dbReference type="OrthoDB" id="9809720at2"/>
<evidence type="ECO:0000256" key="3">
    <source>
        <dbReference type="ARBA" id="ARBA00023004"/>
    </source>
</evidence>
<protein>
    <submittedName>
        <fullName evidence="7">Nitric oxide reductase subunit C</fullName>
    </submittedName>
</protein>
<proteinExistence type="predicted"/>
<evidence type="ECO:0000259" key="6">
    <source>
        <dbReference type="PROSITE" id="PS51007"/>
    </source>
</evidence>
<dbReference type="SUPFAM" id="SSF46626">
    <property type="entry name" value="Cytochrome c"/>
    <property type="match status" value="1"/>
</dbReference>
<dbReference type="InterPro" id="IPR009056">
    <property type="entry name" value="Cyt_c-like_dom"/>
</dbReference>
<evidence type="ECO:0000256" key="2">
    <source>
        <dbReference type="ARBA" id="ARBA00022723"/>
    </source>
</evidence>
<dbReference type="RefSeq" id="WP_132976695.1">
    <property type="nucleotide sequence ID" value="NZ_SMAO01000003.1"/>
</dbReference>
<dbReference type="Pfam" id="PF00034">
    <property type="entry name" value="Cytochrom_C"/>
    <property type="match status" value="1"/>
</dbReference>
<dbReference type="EMBL" id="SMAO01000003">
    <property type="protein sequence ID" value="TCT22309.1"/>
    <property type="molecule type" value="Genomic_DNA"/>
</dbReference>
<dbReference type="Proteomes" id="UP000295717">
    <property type="component" value="Unassembled WGS sequence"/>
</dbReference>
<gene>
    <name evidence="7" type="ORF">EDC35_103408</name>
</gene>
<keyword evidence="5" id="KW-0732">Signal</keyword>
<feature type="chain" id="PRO_5020279980" evidence="5">
    <location>
        <begin position="26"/>
        <end position="110"/>
    </location>
</feature>
<evidence type="ECO:0000256" key="1">
    <source>
        <dbReference type="ARBA" id="ARBA00022617"/>
    </source>
</evidence>
<dbReference type="InterPro" id="IPR036909">
    <property type="entry name" value="Cyt_c-like_dom_sf"/>
</dbReference>
<keyword evidence="3 4" id="KW-0408">Iron</keyword>
<dbReference type="GO" id="GO:0046872">
    <property type="term" value="F:metal ion binding"/>
    <property type="evidence" value="ECO:0007669"/>
    <property type="project" value="UniProtKB-KW"/>
</dbReference>
<name>A0A4R3N653_9GAMM</name>
<dbReference type="AlphaFoldDB" id="A0A4R3N653"/>
<dbReference type="GO" id="GO:0020037">
    <property type="term" value="F:heme binding"/>
    <property type="evidence" value="ECO:0007669"/>
    <property type="project" value="InterPro"/>
</dbReference>
<dbReference type="PROSITE" id="PS51007">
    <property type="entry name" value="CYTC"/>
    <property type="match status" value="1"/>
</dbReference>
<keyword evidence="2 4" id="KW-0479">Metal-binding</keyword>
<sequence>MTLRPSLTLFIIAATLMTSATPASAQTGDIQAGQAIYAAQMCSLCHSRAGESGPMAHVGGPLDGLASRRDAAWIEGYLRDPKSVIPNSQMPKTGLTDQELADLIAFLLAP</sequence>
<keyword evidence="1 4" id="KW-0349">Heme</keyword>
<dbReference type="GO" id="GO:0009055">
    <property type="term" value="F:electron transfer activity"/>
    <property type="evidence" value="ECO:0007669"/>
    <property type="project" value="InterPro"/>
</dbReference>
<evidence type="ECO:0000313" key="7">
    <source>
        <dbReference type="EMBL" id="TCT22309.1"/>
    </source>
</evidence>
<evidence type="ECO:0000256" key="4">
    <source>
        <dbReference type="PROSITE-ProRule" id="PRU00433"/>
    </source>
</evidence>
<feature type="domain" description="Cytochrome c" evidence="6">
    <location>
        <begin position="28"/>
        <end position="110"/>
    </location>
</feature>